<evidence type="ECO:0000259" key="1">
    <source>
        <dbReference type="Pfam" id="PF13417"/>
    </source>
</evidence>
<evidence type="ECO:0000313" key="3">
    <source>
        <dbReference type="Proteomes" id="UP000652427"/>
    </source>
</evidence>
<dbReference type="Proteomes" id="UP000652427">
    <property type="component" value="Unassembled WGS sequence"/>
</dbReference>
<dbReference type="SUPFAM" id="SSF47616">
    <property type="entry name" value="GST C-terminal domain-like"/>
    <property type="match status" value="1"/>
</dbReference>
<proteinExistence type="predicted"/>
<dbReference type="RefSeq" id="WP_176278001.1">
    <property type="nucleotide sequence ID" value="NZ_JABWMH010000001.1"/>
</dbReference>
<dbReference type="InterPro" id="IPR004045">
    <property type="entry name" value="Glutathione_S-Trfase_N"/>
</dbReference>
<accession>A0ABX2MYB0</accession>
<dbReference type="InterPro" id="IPR050931">
    <property type="entry name" value="Mito_Protein_Transport_Metaxin"/>
</dbReference>
<dbReference type="PANTHER" id="PTHR12289:SF67">
    <property type="match status" value="1"/>
</dbReference>
<organism evidence="2 3">
    <name type="scientific">Parasphingorhabdus flavimaris</name>
    <dbReference type="NCBI Taxonomy" id="266812"/>
    <lineage>
        <taxon>Bacteria</taxon>
        <taxon>Pseudomonadati</taxon>
        <taxon>Pseudomonadota</taxon>
        <taxon>Alphaproteobacteria</taxon>
        <taxon>Sphingomonadales</taxon>
        <taxon>Sphingomonadaceae</taxon>
        <taxon>Parasphingorhabdus</taxon>
    </lineage>
</organism>
<dbReference type="PANTHER" id="PTHR12289">
    <property type="entry name" value="METAXIN RELATED"/>
    <property type="match status" value="1"/>
</dbReference>
<dbReference type="EMBL" id="JABWMH010000001">
    <property type="protein sequence ID" value="NVD26437.1"/>
    <property type="molecule type" value="Genomic_DNA"/>
</dbReference>
<feature type="domain" description="GST N-terminal" evidence="1">
    <location>
        <begin position="7"/>
        <end position="84"/>
    </location>
</feature>
<dbReference type="Pfam" id="PF13417">
    <property type="entry name" value="GST_N_3"/>
    <property type="match status" value="1"/>
</dbReference>
<dbReference type="Gene3D" id="1.20.1050.10">
    <property type="match status" value="1"/>
</dbReference>
<dbReference type="Gene3D" id="3.40.30.10">
    <property type="entry name" value="Glutaredoxin"/>
    <property type="match status" value="1"/>
</dbReference>
<dbReference type="SUPFAM" id="SSF52833">
    <property type="entry name" value="Thioredoxin-like"/>
    <property type="match status" value="1"/>
</dbReference>
<protein>
    <submittedName>
        <fullName evidence="2">Glutathione S-transferase N-terminal domain-containing protein</fullName>
    </submittedName>
</protein>
<dbReference type="InterPro" id="IPR036249">
    <property type="entry name" value="Thioredoxin-like_sf"/>
</dbReference>
<gene>
    <name evidence="2" type="ORF">HUO14_00810</name>
</gene>
<dbReference type="InterPro" id="IPR036282">
    <property type="entry name" value="Glutathione-S-Trfase_C_sf"/>
</dbReference>
<comment type="caution">
    <text evidence="2">The sequence shown here is derived from an EMBL/GenBank/DDBJ whole genome shotgun (WGS) entry which is preliminary data.</text>
</comment>
<sequence>MTGRLELVGAPGSPYTRKMLALLRYRHIAHNVIWGGTMGPPTGYPRPKVALLPTFFFPDREGNLEAVVDSTPIIRRLEKDYPDRSVIPDQEALRFIDLLIEDYADEWLTKAMFHFRWAFEDDAGHVAPLLIHWANPNLPDEQVAAMASQFSKRQIDRLYVVGSNKVTARTIEDSYVRLLGLLDTLIQQQGFILGSRPSSCDFALHGQLTQLTQIEPTSMALTTKYAQRVRGWIDRMEDMSGHKGGDWLAEDQYGSLQGLLSEIGRTYAPFLVANAAAAGSGAQDFETEIDGRLWQQPVFAYQAKCLAALREAYQGLSADAQTRVDRLLTGTGCEALFVAG</sequence>
<evidence type="ECO:0000313" key="2">
    <source>
        <dbReference type="EMBL" id="NVD26437.1"/>
    </source>
</evidence>
<keyword evidence="3" id="KW-1185">Reference proteome</keyword>
<name>A0ABX2MYB0_9SPHN</name>
<reference evidence="2 3" key="1">
    <citation type="submission" date="2020-06" db="EMBL/GenBank/DDBJ databases">
        <authorList>
            <person name="Kim S.-J."/>
            <person name="Park S.-J."/>
        </authorList>
    </citation>
    <scope>NUCLEOTIDE SEQUENCE [LARGE SCALE GENOMIC DNA]</scope>
    <source>
        <strain evidence="2 3">SW-151</strain>
    </source>
</reference>